<dbReference type="AlphaFoldDB" id="A0A246L3V6"/>
<organism evidence="2 3">
    <name type="scientific">Stenotrophomonas pavanii</name>
    <dbReference type="NCBI Taxonomy" id="487698"/>
    <lineage>
        <taxon>Bacteria</taxon>
        <taxon>Pseudomonadati</taxon>
        <taxon>Pseudomonadota</taxon>
        <taxon>Gammaproteobacteria</taxon>
        <taxon>Lysobacterales</taxon>
        <taxon>Lysobacteraceae</taxon>
        <taxon>Stenotrophomonas</taxon>
    </lineage>
</organism>
<gene>
    <name evidence="2" type="ORF">CEE55_00925</name>
</gene>
<dbReference type="EMBL" id="NIXP01000005">
    <property type="protein sequence ID" value="OWR35553.1"/>
    <property type="molecule type" value="Genomic_DNA"/>
</dbReference>
<proteinExistence type="predicted"/>
<name>A0A246L3V6_9GAMM</name>
<dbReference type="RefSeq" id="WP_088475799.1">
    <property type="nucleotide sequence ID" value="NZ_NIXP01000005.1"/>
</dbReference>
<evidence type="ECO:0000259" key="1">
    <source>
        <dbReference type="Pfam" id="PF12395"/>
    </source>
</evidence>
<dbReference type="Pfam" id="PF12395">
    <property type="entry name" value="DUF3658"/>
    <property type="match status" value="1"/>
</dbReference>
<protein>
    <recommendedName>
        <fullName evidence="1">DUF3658 domain-containing protein</fullName>
    </recommendedName>
</protein>
<sequence>MDSYQTYPPRRDAVLCSLAELPDGGLRVVLDDLRQSDTPGQWKNHVFVTFKDYPAGQLDPATLPKEELEAFGHYVLVRLLAINGCLRDTDERSDNDVHLTDQARQNIAALTNEDIASIDEPLFSLCDGQFRKIAHIVGMVMSLQPKCRSEIPDVFYAQRVRMLVERGVLQAQGDLTRMGCCEVRIRQ</sequence>
<accession>A0A246L3V6</accession>
<dbReference type="Proteomes" id="UP000197904">
    <property type="component" value="Unassembled WGS sequence"/>
</dbReference>
<evidence type="ECO:0000313" key="3">
    <source>
        <dbReference type="Proteomes" id="UP000197904"/>
    </source>
</evidence>
<reference evidence="2 3" key="1">
    <citation type="submission" date="2017-06" db="EMBL/GenBank/DDBJ databases">
        <authorList>
            <person name="Kim H.J."/>
            <person name="Triplett B.A."/>
        </authorList>
    </citation>
    <scope>NUCLEOTIDE SEQUENCE [LARGE SCALE GENOMIC DNA]</scope>
    <source>
        <strain evidence="2 3">S18795</strain>
    </source>
</reference>
<dbReference type="InterPro" id="IPR022123">
    <property type="entry name" value="DUF3658"/>
</dbReference>
<evidence type="ECO:0000313" key="2">
    <source>
        <dbReference type="EMBL" id="OWR35553.1"/>
    </source>
</evidence>
<feature type="domain" description="DUF3658" evidence="1">
    <location>
        <begin position="110"/>
        <end position="178"/>
    </location>
</feature>
<comment type="caution">
    <text evidence="2">The sequence shown here is derived from an EMBL/GenBank/DDBJ whole genome shotgun (WGS) entry which is preliminary data.</text>
</comment>